<comment type="caution">
    <text evidence="2">The sequence shown here is derived from an EMBL/GenBank/DDBJ whole genome shotgun (WGS) entry which is preliminary data.</text>
</comment>
<reference evidence="2 3" key="1">
    <citation type="submission" date="2018-08" db="EMBL/GenBank/DDBJ databases">
        <title>Recombination of ecologically and evolutionarily significant loci maintains genetic cohesion in the Pseudomonas syringae species complex.</title>
        <authorList>
            <person name="Dillon M."/>
            <person name="Thakur S."/>
            <person name="Almeida R.N.D."/>
            <person name="Weir B.S."/>
            <person name="Guttman D.S."/>
        </authorList>
    </citation>
    <scope>NUCLEOTIDE SEQUENCE [LARGE SCALE GENOMIC DNA]</scope>
    <source>
        <strain evidence="2 3">19322</strain>
    </source>
</reference>
<evidence type="ECO:0000313" key="3">
    <source>
        <dbReference type="Proteomes" id="UP000277952"/>
    </source>
</evidence>
<accession>A0A3M2WS29</accession>
<evidence type="ECO:0000313" key="2">
    <source>
        <dbReference type="EMBL" id="RML54323.1"/>
    </source>
</evidence>
<feature type="compositionally biased region" description="Polar residues" evidence="1">
    <location>
        <begin position="1"/>
        <end position="16"/>
    </location>
</feature>
<name>A0A3M2WS29_PSEA0</name>
<organism evidence="2 3">
    <name type="scientific">Pseudomonas amygdali pv. morsprunorum</name>
    <dbReference type="NCBI Taxonomy" id="129138"/>
    <lineage>
        <taxon>Bacteria</taxon>
        <taxon>Pseudomonadati</taxon>
        <taxon>Pseudomonadota</taxon>
        <taxon>Gammaproteobacteria</taxon>
        <taxon>Pseudomonadales</taxon>
        <taxon>Pseudomonadaceae</taxon>
        <taxon>Pseudomonas</taxon>
        <taxon>Pseudomonas amygdali</taxon>
    </lineage>
</organism>
<protein>
    <submittedName>
        <fullName evidence="2">Uncharacterized protein</fullName>
    </submittedName>
</protein>
<evidence type="ECO:0000256" key="1">
    <source>
        <dbReference type="SAM" id="MobiDB-lite"/>
    </source>
</evidence>
<dbReference type="AlphaFoldDB" id="A0A3M2WS29"/>
<feature type="compositionally biased region" description="Polar residues" evidence="1">
    <location>
        <begin position="24"/>
        <end position="34"/>
    </location>
</feature>
<dbReference type="Proteomes" id="UP000277952">
    <property type="component" value="Unassembled WGS sequence"/>
</dbReference>
<sequence length="56" mass="5778">MTPSVFDSQSSWTSPLPQVRDLSGTGSKTSKYGTSVATEVTGFRAASQPVAAIVTS</sequence>
<feature type="region of interest" description="Disordered" evidence="1">
    <location>
        <begin position="1"/>
        <end position="34"/>
    </location>
</feature>
<proteinExistence type="predicted"/>
<dbReference type="EMBL" id="RBNS01000132">
    <property type="protein sequence ID" value="RML54323.1"/>
    <property type="molecule type" value="Genomic_DNA"/>
</dbReference>
<gene>
    <name evidence="2" type="ORF">ALQ94_00586</name>
</gene>